<name>W4VFZ0_9BACI</name>
<keyword evidence="3" id="KW-1185">Reference proteome</keyword>
<dbReference type="InterPro" id="IPR035940">
    <property type="entry name" value="CAP_sf"/>
</dbReference>
<protein>
    <submittedName>
        <fullName evidence="2">Uncharacterized protein</fullName>
    </submittedName>
</protein>
<sequence length="75" mass="8738">MLPPNQWFGFRDRNEQADQQTEQPNQRQQEQQNQESSEQNKQTPSFDGEALDDFRQKVIELTNEARSENGAKALS</sequence>
<proteinExistence type="predicted"/>
<dbReference type="Gene3D" id="3.40.33.10">
    <property type="entry name" value="CAP"/>
    <property type="match status" value="1"/>
</dbReference>
<dbReference type="EMBL" id="BAVS01000003">
    <property type="protein sequence ID" value="GAE92117.1"/>
    <property type="molecule type" value="Genomic_DNA"/>
</dbReference>
<feature type="region of interest" description="Disordered" evidence="1">
    <location>
        <begin position="1"/>
        <end position="56"/>
    </location>
</feature>
<evidence type="ECO:0000313" key="2">
    <source>
        <dbReference type="EMBL" id="GAE92117.1"/>
    </source>
</evidence>
<evidence type="ECO:0000256" key="1">
    <source>
        <dbReference type="SAM" id="MobiDB-lite"/>
    </source>
</evidence>
<evidence type="ECO:0000313" key="3">
    <source>
        <dbReference type="Proteomes" id="UP000019102"/>
    </source>
</evidence>
<organism evidence="2 3">
    <name type="scientific">Gracilibacillus boraciitolerans JCM 21714</name>
    <dbReference type="NCBI Taxonomy" id="1298598"/>
    <lineage>
        <taxon>Bacteria</taxon>
        <taxon>Bacillati</taxon>
        <taxon>Bacillota</taxon>
        <taxon>Bacilli</taxon>
        <taxon>Bacillales</taxon>
        <taxon>Bacillaceae</taxon>
        <taxon>Gracilibacillus</taxon>
    </lineage>
</organism>
<accession>W4VFZ0</accession>
<gene>
    <name evidence="2" type="ORF">JCM21714_1098</name>
</gene>
<dbReference type="AlphaFoldDB" id="W4VFZ0"/>
<feature type="compositionally biased region" description="Low complexity" evidence="1">
    <location>
        <begin position="19"/>
        <end position="42"/>
    </location>
</feature>
<dbReference type="STRING" id="1298598.JCM21714_1098"/>
<reference evidence="2 3" key="1">
    <citation type="journal article" date="2014" name="Genome Announc.">
        <title>Draft Genome Sequence of the Boron-Tolerant and Moderately Halotolerant Bacterium Gracilibacillus boraciitolerans JCM 21714T.</title>
        <authorList>
            <person name="Ahmed I."/>
            <person name="Oshima K."/>
            <person name="Suda W."/>
            <person name="Kitamura K."/>
            <person name="Iida T."/>
            <person name="Ohmori Y."/>
            <person name="Fujiwara T."/>
            <person name="Hattori M."/>
            <person name="Ohkuma M."/>
        </authorList>
    </citation>
    <scope>NUCLEOTIDE SEQUENCE [LARGE SCALE GENOMIC DNA]</scope>
    <source>
        <strain evidence="2 3">JCM 21714</strain>
    </source>
</reference>
<dbReference type="Proteomes" id="UP000019102">
    <property type="component" value="Unassembled WGS sequence"/>
</dbReference>
<comment type="caution">
    <text evidence="2">The sequence shown here is derived from an EMBL/GenBank/DDBJ whole genome shotgun (WGS) entry which is preliminary data.</text>
</comment>